<keyword evidence="1 4" id="KW-0663">Pyridoxal phosphate</keyword>
<comment type="similarity">
    <text evidence="2 5">Belongs to the DegT/DnrJ/EryC1 family.</text>
</comment>
<dbReference type="InterPro" id="IPR015421">
    <property type="entry name" value="PyrdxlP-dep_Trfase_major"/>
</dbReference>
<accession>A0A2Z4IYA8</accession>
<dbReference type="AlphaFoldDB" id="A0A2Z4IYA8"/>
<feature type="modified residue" description="N6-(pyridoxal phosphate)lysine" evidence="4">
    <location>
        <position position="221"/>
    </location>
</feature>
<dbReference type="Pfam" id="PF01041">
    <property type="entry name" value="DegT_DnrJ_EryC1"/>
    <property type="match status" value="1"/>
</dbReference>
<dbReference type="CDD" id="cd00616">
    <property type="entry name" value="AHBA_syn"/>
    <property type="match status" value="1"/>
</dbReference>
<evidence type="ECO:0000256" key="2">
    <source>
        <dbReference type="ARBA" id="ARBA00037999"/>
    </source>
</evidence>
<proteinExistence type="inferred from homology"/>
<evidence type="ECO:0000256" key="4">
    <source>
        <dbReference type="PIRSR" id="PIRSR000390-2"/>
    </source>
</evidence>
<dbReference type="GO" id="GO:0030170">
    <property type="term" value="F:pyridoxal phosphate binding"/>
    <property type="evidence" value="ECO:0007669"/>
    <property type="project" value="TreeGrafter"/>
</dbReference>
<dbReference type="PANTHER" id="PTHR30244:SF9">
    <property type="entry name" value="PROTEIN RV3402C"/>
    <property type="match status" value="1"/>
</dbReference>
<dbReference type="InterPro" id="IPR015422">
    <property type="entry name" value="PyrdxlP-dep_Trfase_small"/>
</dbReference>
<keyword evidence="6" id="KW-0808">Transferase</keyword>
<keyword evidence="6" id="KW-0032">Aminotransferase</keyword>
<dbReference type="KEGG" id="scad:DN051_13755"/>
<protein>
    <submittedName>
        <fullName evidence="6">dTDP-4-dehydro-6-deoxyglucose aminotransferase</fullName>
    </submittedName>
</protein>
<dbReference type="PANTHER" id="PTHR30244">
    <property type="entry name" value="TRANSAMINASE"/>
    <property type="match status" value="1"/>
</dbReference>
<dbReference type="InterPro" id="IPR000653">
    <property type="entry name" value="DegT/StrS_aminotransferase"/>
</dbReference>
<sequence length="410" mass="43996">MAGPATTDVRAARLRRLAGGVVRTKRTRSDLAYYGGTPGFAEDIRVGTPNVPAKDRYLELVGEAIDRRWLSNLGPLVRRFEALAAERTLRAHNTATNNATTALQVAVKACGVTGEVIMPSFTFVASAHAMDWIGLTPVFADVDPETGTLDPRSVAKAVSPRTGGILGVHIWGNLCDTAGLDDVAREAGVPLVFDSAQAFGCLPLRPAPAGAAEVFSFHATKILNCFEGGLVATDSAEVHARVRSMHNFGFDETMDVVGPGTNAKMNESSAAMGIASVEHLDDMLKVYRALYTRYRTGLADVPGVSLMAAPQGQTHNHQYVVVRVDPEAAGLDRDRLMAVLDAENVRTKKYFSPGCHTMPPYRRETVHTPVDLSVTETLTERVLALPTGLSVTPDDVDRICDVIAAAVRYA</sequence>
<dbReference type="GO" id="GO:0000271">
    <property type="term" value="P:polysaccharide biosynthetic process"/>
    <property type="evidence" value="ECO:0007669"/>
    <property type="project" value="TreeGrafter"/>
</dbReference>
<dbReference type="GO" id="GO:0008483">
    <property type="term" value="F:transaminase activity"/>
    <property type="evidence" value="ECO:0007669"/>
    <property type="project" value="UniProtKB-KW"/>
</dbReference>
<reference evidence="6 7" key="1">
    <citation type="journal article" date="2019" name="Int. J. Syst. Evol. Microbiol.">
        <title>Streptomyces cadmiisoli sp. nov., a novel actinomycete isolated from cadmium-contaminated soil.</title>
        <authorList>
            <person name="Li K."/>
            <person name="Tang X."/>
            <person name="Zhao J."/>
            <person name="Guo Y."/>
            <person name="Tang Y."/>
            <person name="Gao J."/>
        </authorList>
    </citation>
    <scope>NUCLEOTIDE SEQUENCE [LARGE SCALE GENOMIC DNA]</scope>
    <source>
        <strain evidence="6 7">ZFG47</strain>
    </source>
</reference>
<dbReference type="Gene3D" id="3.40.640.10">
    <property type="entry name" value="Type I PLP-dependent aspartate aminotransferase-like (Major domain)"/>
    <property type="match status" value="1"/>
</dbReference>
<evidence type="ECO:0000313" key="7">
    <source>
        <dbReference type="Proteomes" id="UP000249616"/>
    </source>
</evidence>
<dbReference type="Proteomes" id="UP000249616">
    <property type="component" value="Chromosome"/>
</dbReference>
<evidence type="ECO:0000313" key="6">
    <source>
        <dbReference type="EMBL" id="AWW37586.1"/>
    </source>
</evidence>
<feature type="active site" description="Proton acceptor" evidence="3">
    <location>
        <position position="221"/>
    </location>
</feature>
<organism evidence="6 7">
    <name type="scientific">Streptomyces cadmiisoli</name>
    <dbReference type="NCBI Taxonomy" id="2184053"/>
    <lineage>
        <taxon>Bacteria</taxon>
        <taxon>Bacillati</taxon>
        <taxon>Actinomycetota</taxon>
        <taxon>Actinomycetes</taxon>
        <taxon>Kitasatosporales</taxon>
        <taxon>Streptomycetaceae</taxon>
        <taxon>Streptomyces</taxon>
        <taxon>Streptomyces aurantiacus group</taxon>
    </lineage>
</organism>
<dbReference type="InterPro" id="IPR015424">
    <property type="entry name" value="PyrdxlP-dep_Trfase"/>
</dbReference>
<dbReference type="SUPFAM" id="SSF53383">
    <property type="entry name" value="PLP-dependent transferases"/>
    <property type="match status" value="1"/>
</dbReference>
<evidence type="ECO:0000256" key="3">
    <source>
        <dbReference type="PIRSR" id="PIRSR000390-1"/>
    </source>
</evidence>
<dbReference type="PIRSF" id="PIRSF000390">
    <property type="entry name" value="PLP_StrS"/>
    <property type="match status" value="1"/>
</dbReference>
<gene>
    <name evidence="6" type="ORF">DN051_13755</name>
</gene>
<dbReference type="EMBL" id="CP030073">
    <property type="protein sequence ID" value="AWW37586.1"/>
    <property type="molecule type" value="Genomic_DNA"/>
</dbReference>
<name>A0A2Z4IYA8_9ACTN</name>
<dbReference type="Gene3D" id="3.90.1150.10">
    <property type="entry name" value="Aspartate Aminotransferase, domain 1"/>
    <property type="match status" value="1"/>
</dbReference>
<evidence type="ECO:0000256" key="1">
    <source>
        <dbReference type="ARBA" id="ARBA00022898"/>
    </source>
</evidence>
<keyword evidence="7" id="KW-1185">Reference proteome</keyword>
<evidence type="ECO:0000256" key="5">
    <source>
        <dbReference type="RuleBase" id="RU004508"/>
    </source>
</evidence>